<dbReference type="Proteomes" id="UP000190235">
    <property type="component" value="Chromosome I"/>
</dbReference>
<proteinExistence type="predicted"/>
<name>A0A1M7JTA6_9FLAO</name>
<evidence type="ECO:0000313" key="2">
    <source>
        <dbReference type="Proteomes" id="UP000190235"/>
    </source>
</evidence>
<organism evidence="1 2">
    <name type="scientific">Salegentibacter salegens</name>
    <dbReference type="NCBI Taxonomy" id="143223"/>
    <lineage>
        <taxon>Bacteria</taxon>
        <taxon>Pseudomonadati</taxon>
        <taxon>Bacteroidota</taxon>
        <taxon>Flavobacteriia</taxon>
        <taxon>Flavobacteriales</taxon>
        <taxon>Flavobacteriaceae</taxon>
        <taxon>Salegentibacter</taxon>
    </lineage>
</organism>
<protein>
    <submittedName>
        <fullName evidence="1">Uncharacterized protein</fullName>
    </submittedName>
</protein>
<evidence type="ECO:0000313" key="1">
    <source>
        <dbReference type="EMBL" id="SHM56340.1"/>
    </source>
</evidence>
<accession>A0A1M7JTA6</accession>
<dbReference type="EMBL" id="LT670848">
    <property type="protein sequence ID" value="SHM56340.1"/>
    <property type="molecule type" value="Genomic_DNA"/>
</dbReference>
<reference evidence="2" key="1">
    <citation type="submission" date="2016-11" db="EMBL/GenBank/DDBJ databases">
        <authorList>
            <person name="Varghese N."/>
            <person name="Submissions S."/>
        </authorList>
    </citation>
    <scope>NUCLEOTIDE SEQUENCE [LARGE SCALE GENOMIC DNA]</scope>
    <source>
        <strain evidence="2">ACAM 48</strain>
    </source>
</reference>
<dbReference type="AlphaFoldDB" id="A0A1M7JTA6"/>
<keyword evidence="2" id="KW-1185">Reference proteome</keyword>
<gene>
    <name evidence="1" type="ORF">SAMN05878281_1109</name>
</gene>
<dbReference type="STRING" id="143223.SAMN05878281_1109"/>
<sequence length="61" mass="7111">MMNFMTGKSLMVQILEKEIRNTKNKRGCLKSLTSSSWTDFQTLSRMNFGILIGFDYQNLRS</sequence>